<dbReference type="AlphaFoldDB" id="A0A5C1YFT1"/>
<evidence type="ECO:0000313" key="3">
    <source>
        <dbReference type="Proteomes" id="UP000324678"/>
    </source>
</evidence>
<keyword evidence="3" id="KW-1185">Reference proteome</keyword>
<evidence type="ECO:0000256" key="1">
    <source>
        <dbReference type="SAM" id="SignalP"/>
    </source>
</evidence>
<dbReference type="EMBL" id="CP043505">
    <property type="protein sequence ID" value="QEO14964.1"/>
    <property type="molecule type" value="Genomic_DNA"/>
</dbReference>
<feature type="signal peptide" evidence="1">
    <location>
        <begin position="1"/>
        <end position="25"/>
    </location>
</feature>
<dbReference type="KEGG" id="ail:FLP10_11450"/>
<accession>A0A5C1YFT1</accession>
<organism evidence="2 3">
    <name type="scientific">Agromyces intestinalis</name>
    <dbReference type="NCBI Taxonomy" id="2592652"/>
    <lineage>
        <taxon>Bacteria</taxon>
        <taxon>Bacillati</taxon>
        <taxon>Actinomycetota</taxon>
        <taxon>Actinomycetes</taxon>
        <taxon>Micrococcales</taxon>
        <taxon>Microbacteriaceae</taxon>
        <taxon>Agromyces</taxon>
    </lineage>
</organism>
<dbReference type="PROSITE" id="PS51257">
    <property type="entry name" value="PROKAR_LIPOPROTEIN"/>
    <property type="match status" value="1"/>
</dbReference>
<reference evidence="2 3" key="1">
    <citation type="submission" date="2019-09" db="EMBL/GenBank/DDBJ databases">
        <title>Genome sequencing of strain KACC 19306.</title>
        <authorList>
            <person name="Heo J."/>
            <person name="Kim S.-J."/>
            <person name="Kim J.-S."/>
            <person name="Hong S.-B."/>
            <person name="Kwon S.-W."/>
        </authorList>
    </citation>
    <scope>NUCLEOTIDE SEQUENCE [LARGE SCALE GENOMIC DNA]</scope>
    <source>
        <strain evidence="2 3">KACC 19306</strain>
    </source>
</reference>
<evidence type="ECO:0000313" key="2">
    <source>
        <dbReference type="EMBL" id="QEO14964.1"/>
    </source>
</evidence>
<sequence length="182" mass="19296">MPRTFHAIAATTLACVLLLTGCAGEATPTESPEPTATEAAPIFASDEEALVAAAAAYDRYLESYSAIAADGGAEPERIREHLTDEYGAQLVEEFKGMQEVGVHTTGQVTASGYRIQEYAHNSEKITVYACQDVSSTRVIDVDGGDITPTDRETSVPLVLEFVAVGSGVLLDGSTRWDGDSFC</sequence>
<dbReference type="RefSeq" id="WP_149160983.1">
    <property type="nucleotide sequence ID" value="NZ_CP043505.1"/>
</dbReference>
<dbReference type="Proteomes" id="UP000324678">
    <property type="component" value="Chromosome"/>
</dbReference>
<gene>
    <name evidence="2" type="ORF">FLP10_11450</name>
</gene>
<protein>
    <recommendedName>
        <fullName evidence="4">Nuclear transport factor 2 family protein</fullName>
    </recommendedName>
</protein>
<keyword evidence="1" id="KW-0732">Signal</keyword>
<feature type="chain" id="PRO_5022788381" description="Nuclear transport factor 2 family protein" evidence="1">
    <location>
        <begin position="26"/>
        <end position="182"/>
    </location>
</feature>
<dbReference type="OrthoDB" id="5124656at2"/>
<evidence type="ECO:0008006" key="4">
    <source>
        <dbReference type="Google" id="ProtNLM"/>
    </source>
</evidence>
<name>A0A5C1YFT1_9MICO</name>
<proteinExistence type="predicted"/>